<reference evidence="1 2" key="1">
    <citation type="journal article" date="2008" name="J. Bacteriol.">
        <title>Insights into plant cell wall degradation from the genome sequence of the soil bacterium Cellvibrio japonicus.</title>
        <authorList>
            <person name="Deboy R.T."/>
            <person name="Mongodin E.F."/>
            <person name="Fouts D.E."/>
            <person name="Tailford L.E."/>
            <person name="Khouri H."/>
            <person name="Emerson J.B."/>
            <person name="Mohamoud Y."/>
            <person name="Watkins K."/>
            <person name="Henrissat B."/>
            <person name="Gilbert H.J."/>
            <person name="Nelson K.E."/>
        </authorList>
    </citation>
    <scope>NUCLEOTIDE SEQUENCE [LARGE SCALE GENOMIC DNA]</scope>
    <source>
        <strain evidence="1 2">Ueda107</strain>
    </source>
</reference>
<organism evidence="1 2">
    <name type="scientific">Cellvibrio japonicus (strain Ueda107)</name>
    <name type="common">Pseudomonas fluorescens subsp. cellulosa</name>
    <dbReference type="NCBI Taxonomy" id="498211"/>
    <lineage>
        <taxon>Bacteria</taxon>
        <taxon>Pseudomonadati</taxon>
        <taxon>Pseudomonadota</taxon>
        <taxon>Gammaproteobacteria</taxon>
        <taxon>Cellvibrionales</taxon>
        <taxon>Cellvibrionaceae</taxon>
        <taxon>Cellvibrio</taxon>
    </lineage>
</organism>
<dbReference type="HOGENOM" id="CLU_088519_0_0_6"/>
<gene>
    <name evidence="1" type="ordered locus">CJA_2700</name>
</gene>
<evidence type="ECO:0000313" key="1">
    <source>
        <dbReference type="EMBL" id="ACE83944.1"/>
    </source>
</evidence>
<dbReference type="eggNOG" id="COG0834">
    <property type="taxonomic scope" value="Bacteria"/>
</dbReference>
<dbReference type="EMBL" id="CP000934">
    <property type="protein sequence ID" value="ACE83944.1"/>
    <property type="molecule type" value="Genomic_DNA"/>
</dbReference>
<protein>
    <submittedName>
        <fullName evidence="1">Putative amino acid ABC transporter, periplasmic amino acid-binding portion</fullName>
    </submittedName>
</protein>
<dbReference type="STRING" id="498211.CJA_2700"/>
<sequence length="281" mass="31942">MSYLGRIACGLMVFGACFGGVPVNASPVLPLHYFVSDGASEPFQIVSNHRPLLSPAPALISAETMVEDSVPLHSGVITDILLAALKPLETPLDILIRPYKRLKMEIVSQRFPRWISYGAPTWTDPQIMAQGEYIPVPIVDFRYTLTRMADGSPQPLVADIKRVRVIVILGYTYARTFYDWIEQQEIQLVYAPNHSSALAMLMQRRGDFYLAEDLRTHWLLRQNQLNLTQFHLIDFSSVIPPSQLFYIVDKNLPEPIKTRLQSRLTEMRDQGELEALIAPYR</sequence>
<dbReference type="KEGG" id="cja:CJA_2700"/>
<accession>B3PBD3</accession>
<dbReference type="Proteomes" id="UP000001036">
    <property type="component" value="Chromosome"/>
</dbReference>
<dbReference type="PROSITE" id="PS51257">
    <property type="entry name" value="PROKAR_LIPOPROTEIN"/>
    <property type="match status" value="1"/>
</dbReference>
<proteinExistence type="predicted"/>
<dbReference type="SUPFAM" id="SSF53850">
    <property type="entry name" value="Periplasmic binding protein-like II"/>
    <property type="match status" value="1"/>
</dbReference>
<keyword evidence="2" id="KW-1185">Reference proteome</keyword>
<dbReference type="AlphaFoldDB" id="B3PBD3"/>
<dbReference type="Gene3D" id="3.40.190.10">
    <property type="entry name" value="Periplasmic binding protein-like II"/>
    <property type="match status" value="2"/>
</dbReference>
<name>B3PBD3_CELJU</name>
<evidence type="ECO:0000313" key="2">
    <source>
        <dbReference type="Proteomes" id="UP000001036"/>
    </source>
</evidence>